<protein>
    <submittedName>
        <fullName evidence="1">Uncharacterized protein</fullName>
    </submittedName>
</protein>
<evidence type="ECO:0000313" key="1">
    <source>
        <dbReference type="EMBL" id="KAE9395487.1"/>
    </source>
</evidence>
<accession>A0A6A4HE16</accession>
<sequence length="232" mass="25073">MILFKVDVALDVIGLGLPKPYVLIKKEGQLQPASFAQSSSADWLWKFIQTYRNEFEALSFHQSALGASWWETLPDLSGTVASLSAAGRFSFRLFAVVLGQAALKSTIGKSDLDKIFEKYYGPLPDAPTINAAASSGGNIAAKPEDLDEKYASVPAAAIKLSSQLTGITDNIETMMTAELSKVFPNGNPNGTTLATDVRLICVYHLWINRPDVNATLSSLLSPKLPHLLYGLP</sequence>
<evidence type="ECO:0000313" key="2">
    <source>
        <dbReference type="Proteomes" id="UP000799118"/>
    </source>
</evidence>
<dbReference type="Proteomes" id="UP000799118">
    <property type="component" value="Unassembled WGS sequence"/>
</dbReference>
<proteinExistence type="predicted"/>
<keyword evidence="2" id="KW-1185">Reference proteome</keyword>
<name>A0A6A4HE16_9AGAR</name>
<organism evidence="1 2">
    <name type="scientific">Gymnopus androsaceus JB14</name>
    <dbReference type="NCBI Taxonomy" id="1447944"/>
    <lineage>
        <taxon>Eukaryota</taxon>
        <taxon>Fungi</taxon>
        <taxon>Dikarya</taxon>
        <taxon>Basidiomycota</taxon>
        <taxon>Agaricomycotina</taxon>
        <taxon>Agaricomycetes</taxon>
        <taxon>Agaricomycetidae</taxon>
        <taxon>Agaricales</taxon>
        <taxon>Marasmiineae</taxon>
        <taxon>Omphalotaceae</taxon>
        <taxon>Gymnopus</taxon>
    </lineage>
</organism>
<gene>
    <name evidence="1" type="ORF">BT96DRAFT_144539</name>
</gene>
<dbReference type="EMBL" id="ML769530">
    <property type="protein sequence ID" value="KAE9395487.1"/>
    <property type="molecule type" value="Genomic_DNA"/>
</dbReference>
<reference evidence="1" key="1">
    <citation type="journal article" date="2019" name="Environ. Microbiol.">
        <title>Fungal ecological strategies reflected in gene transcription - a case study of two litter decomposers.</title>
        <authorList>
            <person name="Barbi F."/>
            <person name="Kohler A."/>
            <person name="Barry K."/>
            <person name="Baskaran P."/>
            <person name="Daum C."/>
            <person name="Fauchery L."/>
            <person name="Ihrmark K."/>
            <person name="Kuo A."/>
            <person name="LaButti K."/>
            <person name="Lipzen A."/>
            <person name="Morin E."/>
            <person name="Grigoriev I.V."/>
            <person name="Henrissat B."/>
            <person name="Lindahl B."/>
            <person name="Martin F."/>
        </authorList>
    </citation>
    <scope>NUCLEOTIDE SEQUENCE</scope>
    <source>
        <strain evidence="1">JB14</strain>
    </source>
</reference>
<dbReference type="AlphaFoldDB" id="A0A6A4HE16"/>